<evidence type="ECO:0000313" key="3">
    <source>
        <dbReference type="Proteomes" id="UP000235145"/>
    </source>
</evidence>
<reference evidence="2 3" key="1">
    <citation type="journal article" date="2017" name="Nat. Commun.">
        <title>Genome assembly with in vitro proximity ligation data and whole-genome triplication in lettuce.</title>
        <authorList>
            <person name="Reyes-Chin-Wo S."/>
            <person name="Wang Z."/>
            <person name="Yang X."/>
            <person name="Kozik A."/>
            <person name="Arikit S."/>
            <person name="Song C."/>
            <person name="Xia L."/>
            <person name="Froenicke L."/>
            <person name="Lavelle D.O."/>
            <person name="Truco M.J."/>
            <person name="Xia R."/>
            <person name="Zhu S."/>
            <person name="Xu C."/>
            <person name="Xu H."/>
            <person name="Xu X."/>
            <person name="Cox K."/>
            <person name="Korf I."/>
            <person name="Meyers B.C."/>
            <person name="Michelmore R.W."/>
        </authorList>
    </citation>
    <scope>NUCLEOTIDE SEQUENCE [LARGE SCALE GENOMIC DNA]</scope>
    <source>
        <strain evidence="3">cv. Salinas</strain>
        <tissue evidence="2">Seedlings</tissue>
    </source>
</reference>
<dbReference type="EMBL" id="NBSK02000007">
    <property type="protein sequence ID" value="KAJ0197575.1"/>
    <property type="molecule type" value="Genomic_DNA"/>
</dbReference>
<organism evidence="2 3">
    <name type="scientific">Lactuca sativa</name>
    <name type="common">Garden lettuce</name>
    <dbReference type="NCBI Taxonomy" id="4236"/>
    <lineage>
        <taxon>Eukaryota</taxon>
        <taxon>Viridiplantae</taxon>
        <taxon>Streptophyta</taxon>
        <taxon>Embryophyta</taxon>
        <taxon>Tracheophyta</taxon>
        <taxon>Spermatophyta</taxon>
        <taxon>Magnoliopsida</taxon>
        <taxon>eudicotyledons</taxon>
        <taxon>Gunneridae</taxon>
        <taxon>Pentapetalae</taxon>
        <taxon>asterids</taxon>
        <taxon>campanulids</taxon>
        <taxon>Asterales</taxon>
        <taxon>Asteraceae</taxon>
        <taxon>Cichorioideae</taxon>
        <taxon>Cichorieae</taxon>
        <taxon>Lactucinae</taxon>
        <taxon>Lactuca</taxon>
    </lineage>
</organism>
<keyword evidence="3" id="KW-1185">Reference proteome</keyword>
<proteinExistence type="predicted"/>
<evidence type="ECO:0000259" key="1">
    <source>
        <dbReference type="Pfam" id="PF17919"/>
    </source>
</evidence>
<protein>
    <recommendedName>
        <fullName evidence="1">Reverse transcriptase/retrotransposon-derived protein RNase H-like domain-containing protein</fullName>
    </recommendedName>
</protein>
<dbReference type="GO" id="GO:0003676">
    <property type="term" value="F:nucleic acid binding"/>
    <property type="evidence" value="ECO:0007669"/>
    <property type="project" value="InterPro"/>
</dbReference>
<sequence length="314" mass="35693">MYLAASAEAISSMLVVERENKQTPIHFVSRALQGPEVNYTAFEKLVLALVDAEKSRRLAEWDIELGEHDIQYHPRTSIKSQDLVEFLVEILNTIKGVPTTISTNPLEPKTSKELCKLYTDGAASKEGSGATLVLQSPNGEEITYALWFDFQVSNNEPEYEALVAGLRLAKENARVDALRKLSSTSYDHLTKKVLVEVIPERSIDNEKVHTVSTVPEWTKPYVDYLRQGVPPDDPEEARKVKIRASHFTIRDNQLCRRAYLSPWLKCISKEEGHTFLEESHSRDATAHEGTHRQNTPPRGILFRRVQRRCNLTKK</sequence>
<dbReference type="PANTHER" id="PTHR48475">
    <property type="entry name" value="RIBONUCLEASE H"/>
    <property type="match status" value="1"/>
</dbReference>
<dbReference type="Pfam" id="PF17919">
    <property type="entry name" value="RT_RNaseH_2"/>
    <property type="match status" value="1"/>
</dbReference>
<evidence type="ECO:0000313" key="2">
    <source>
        <dbReference type="EMBL" id="KAJ0197575.1"/>
    </source>
</evidence>
<dbReference type="SUPFAM" id="SSF53098">
    <property type="entry name" value="Ribonuclease H-like"/>
    <property type="match status" value="1"/>
</dbReference>
<name>A0A9R1X1Y0_LACSA</name>
<dbReference type="PANTHER" id="PTHR48475:SF2">
    <property type="entry name" value="RIBONUCLEASE H"/>
    <property type="match status" value="1"/>
</dbReference>
<comment type="caution">
    <text evidence="2">The sequence shown here is derived from an EMBL/GenBank/DDBJ whole genome shotgun (WGS) entry which is preliminary data.</text>
</comment>
<dbReference type="InterPro" id="IPR012337">
    <property type="entry name" value="RNaseH-like_sf"/>
</dbReference>
<dbReference type="InterPro" id="IPR036397">
    <property type="entry name" value="RNaseH_sf"/>
</dbReference>
<dbReference type="InterPro" id="IPR041577">
    <property type="entry name" value="RT_RNaseH_2"/>
</dbReference>
<dbReference type="Gene3D" id="3.30.420.10">
    <property type="entry name" value="Ribonuclease H-like superfamily/Ribonuclease H"/>
    <property type="match status" value="1"/>
</dbReference>
<dbReference type="Proteomes" id="UP000235145">
    <property type="component" value="Unassembled WGS sequence"/>
</dbReference>
<gene>
    <name evidence="2" type="ORF">LSAT_V11C700351640</name>
</gene>
<feature type="domain" description="Reverse transcriptase/retrotransposon-derived protein RNase H-like" evidence="1">
    <location>
        <begin position="3"/>
        <end position="54"/>
    </location>
</feature>
<dbReference type="AlphaFoldDB" id="A0A9R1X1Y0"/>
<accession>A0A9R1X1Y0</accession>